<sequence>MAKPSSCQALVPWGPRHVGGDAEPVGGASAIAMPNLRGRSIARAAAQSVRLPSRVGGALLLAADTHVSLGLSGKRPDVDCSRPSGEIRCFRLSIIESITIFGAGVPGCRGAGVPGCRGAGVPGCRGAGVPGCRGAGVPGCRGAGVPGCSGPGCSGGGVAGVAWGGRGGAMETGAALTQLRAGPGERGNDVRGQGVMAKVWWAGWHLEGMVVGVAKRGAAARSGGGGASGPGRCRPGRGGLPELAYLSWCTRVGVPEVGAPELVHPSRSA</sequence>
<proteinExistence type="predicted"/>
<reference evidence="1 2" key="1">
    <citation type="submission" date="2023-07" db="EMBL/GenBank/DDBJ databases">
        <title>Sequencing the genomes of 1000 actinobacteria strains.</title>
        <authorList>
            <person name="Klenk H.-P."/>
        </authorList>
    </citation>
    <scope>NUCLEOTIDE SEQUENCE [LARGE SCALE GENOMIC DNA]</scope>
    <source>
        <strain evidence="1 2">DSM 44388</strain>
    </source>
</reference>
<gene>
    <name evidence="1" type="ORF">J2S57_005841</name>
</gene>
<protein>
    <submittedName>
        <fullName evidence="1">Uncharacterized protein</fullName>
    </submittedName>
</protein>
<dbReference type="Proteomes" id="UP001235712">
    <property type="component" value="Unassembled WGS sequence"/>
</dbReference>
<dbReference type="EMBL" id="JAUSQZ010000001">
    <property type="protein sequence ID" value="MDP9830092.1"/>
    <property type="molecule type" value="Genomic_DNA"/>
</dbReference>
<evidence type="ECO:0000313" key="2">
    <source>
        <dbReference type="Proteomes" id="UP001235712"/>
    </source>
</evidence>
<organism evidence="1 2">
    <name type="scientific">Kineosporia succinea</name>
    <dbReference type="NCBI Taxonomy" id="84632"/>
    <lineage>
        <taxon>Bacteria</taxon>
        <taxon>Bacillati</taxon>
        <taxon>Actinomycetota</taxon>
        <taxon>Actinomycetes</taxon>
        <taxon>Kineosporiales</taxon>
        <taxon>Kineosporiaceae</taxon>
        <taxon>Kineosporia</taxon>
    </lineage>
</organism>
<name>A0ABT9PBL2_9ACTN</name>
<accession>A0ABT9PBL2</accession>
<comment type="caution">
    <text evidence="1">The sequence shown here is derived from an EMBL/GenBank/DDBJ whole genome shotgun (WGS) entry which is preliminary data.</text>
</comment>
<keyword evidence="2" id="KW-1185">Reference proteome</keyword>
<evidence type="ECO:0000313" key="1">
    <source>
        <dbReference type="EMBL" id="MDP9830092.1"/>
    </source>
</evidence>